<dbReference type="OrthoDB" id="284540at2"/>
<dbReference type="EMBL" id="BAOS01000017">
    <property type="protein sequence ID" value="GAX61176.1"/>
    <property type="molecule type" value="Genomic_DNA"/>
</dbReference>
<dbReference type="SUPFAM" id="SSF46689">
    <property type="entry name" value="Homeodomain-like"/>
    <property type="match status" value="1"/>
</dbReference>
<sequence>MTTKTLNDHINMTDGVVGGNQRISGHRITVQNIVIWHELIGISADEIAAEYDLTLADVYAALAYYYDHQEEIDKSIQDSNSFVDALKLKTLSKVSQKINAKKT</sequence>
<protein>
    <recommendedName>
        <fullName evidence="3">DUF433 domain-containing protein</fullName>
    </recommendedName>
</protein>
<dbReference type="InterPro" id="IPR007367">
    <property type="entry name" value="DUF433"/>
</dbReference>
<dbReference type="RefSeq" id="WP_096894563.1">
    <property type="nucleotide sequence ID" value="NZ_BAOS01000017.1"/>
</dbReference>
<dbReference type="AlphaFoldDB" id="A0A286TZ80"/>
<evidence type="ECO:0000313" key="2">
    <source>
        <dbReference type="Proteomes" id="UP000218542"/>
    </source>
</evidence>
<dbReference type="Gene3D" id="1.10.10.10">
    <property type="entry name" value="Winged helix-like DNA-binding domain superfamily/Winged helix DNA-binding domain"/>
    <property type="match status" value="1"/>
</dbReference>
<gene>
    <name evidence="1" type="ORF">SCALIN_C17_0210</name>
</gene>
<dbReference type="PANTHER" id="PTHR34849">
    <property type="entry name" value="SSL5025 PROTEIN"/>
    <property type="match status" value="1"/>
</dbReference>
<evidence type="ECO:0008006" key="3">
    <source>
        <dbReference type="Google" id="ProtNLM"/>
    </source>
</evidence>
<comment type="caution">
    <text evidence="1">The sequence shown here is derived from an EMBL/GenBank/DDBJ whole genome shotgun (WGS) entry which is preliminary data.</text>
</comment>
<name>A0A286TZ80_9BACT</name>
<organism evidence="1 2">
    <name type="scientific">Candidatus Scalindua japonica</name>
    <dbReference type="NCBI Taxonomy" id="1284222"/>
    <lineage>
        <taxon>Bacteria</taxon>
        <taxon>Pseudomonadati</taxon>
        <taxon>Planctomycetota</taxon>
        <taxon>Candidatus Brocadiia</taxon>
        <taxon>Candidatus Brocadiales</taxon>
        <taxon>Candidatus Scalinduaceae</taxon>
        <taxon>Candidatus Scalindua</taxon>
    </lineage>
</organism>
<accession>A0A286TZ80</accession>
<dbReference type="PANTHER" id="PTHR34849:SF1">
    <property type="entry name" value="SLR0770 PROTEIN"/>
    <property type="match status" value="1"/>
</dbReference>
<keyword evidence="2" id="KW-1185">Reference proteome</keyword>
<dbReference type="Pfam" id="PF04255">
    <property type="entry name" value="DUF433"/>
    <property type="match status" value="1"/>
</dbReference>
<reference evidence="1 2" key="1">
    <citation type="journal article" date="2017" name="Environ. Microbiol. Rep.">
        <title>Genetic diversity of marine anaerobic ammonium-oxidizing bacteria as revealed by genomic and proteomic analyses of 'Candidatus Scalindua japonica'.</title>
        <authorList>
            <person name="Oshiki M."/>
            <person name="Mizuto K."/>
            <person name="Kimura Z."/>
            <person name="Kindaichi T."/>
            <person name="Satoh H."/>
            <person name="Okabe S."/>
        </authorList>
    </citation>
    <scope>NUCLEOTIDE SEQUENCE [LARGE SCALE GENOMIC DNA]</scope>
    <source>
        <strain evidence="2">husup-a2</strain>
    </source>
</reference>
<evidence type="ECO:0000313" key="1">
    <source>
        <dbReference type="EMBL" id="GAX61176.1"/>
    </source>
</evidence>
<dbReference type="Proteomes" id="UP000218542">
    <property type="component" value="Unassembled WGS sequence"/>
</dbReference>
<dbReference type="InterPro" id="IPR009057">
    <property type="entry name" value="Homeodomain-like_sf"/>
</dbReference>
<dbReference type="InterPro" id="IPR036388">
    <property type="entry name" value="WH-like_DNA-bd_sf"/>
</dbReference>
<proteinExistence type="predicted"/>